<evidence type="ECO:0000313" key="3">
    <source>
        <dbReference type="Proteomes" id="UP000799438"/>
    </source>
</evidence>
<protein>
    <submittedName>
        <fullName evidence="2">Uncharacterized protein</fullName>
    </submittedName>
</protein>
<dbReference type="GeneID" id="54297989"/>
<dbReference type="RefSeq" id="XP_033397266.1">
    <property type="nucleotide sequence ID" value="XM_033540493.1"/>
</dbReference>
<proteinExistence type="predicted"/>
<organism evidence="2 3">
    <name type="scientific">Aplosporella prunicola CBS 121167</name>
    <dbReference type="NCBI Taxonomy" id="1176127"/>
    <lineage>
        <taxon>Eukaryota</taxon>
        <taxon>Fungi</taxon>
        <taxon>Dikarya</taxon>
        <taxon>Ascomycota</taxon>
        <taxon>Pezizomycotina</taxon>
        <taxon>Dothideomycetes</taxon>
        <taxon>Dothideomycetes incertae sedis</taxon>
        <taxon>Botryosphaeriales</taxon>
        <taxon>Aplosporellaceae</taxon>
        <taxon>Aplosporella</taxon>
    </lineage>
</organism>
<feature type="compositionally biased region" description="Polar residues" evidence="1">
    <location>
        <begin position="52"/>
        <end position="65"/>
    </location>
</feature>
<sequence>MQTQIPNPFTPTGTDFNFTSKAPTPKKRQSMPRTSPASATGSDFDFDFTFRAPTSNPSQNYYDNRPISWSASARFPTAAPVAAPAAVPAAVPAASVPRRKTRQSYPRAIPVALEIPEPPQPGKKKQQKPRLKQEELHEYDEAALAAHNKSTMKPSSRIHEKAVMPTFIWAPPLISVPWLSPGHGVSWRRTVRRVGVRRVRVMSWIRGR</sequence>
<evidence type="ECO:0000313" key="2">
    <source>
        <dbReference type="EMBL" id="KAF2141553.1"/>
    </source>
</evidence>
<gene>
    <name evidence="2" type="ORF">K452DRAFT_287518</name>
</gene>
<feature type="region of interest" description="Disordered" evidence="1">
    <location>
        <begin position="112"/>
        <end position="133"/>
    </location>
</feature>
<feature type="compositionally biased region" description="Polar residues" evidence="1">
    <location>
        <begin position="31"/>
        <end position="41"/>
    </location>
</feature>
<feature type="region of interest" description="Disordered" evidence="1">
    <location>
        <begin position="1"/>
        <end position="65"/>
    </location>
</feature>
<dbReference type="AlphaFoldDB" id="A0A6A6BDU3"/>
<name>A0A6A6BDU3_9PEZI</name>
<accession>A0A6A6BDU3</accession>
<dbReference type="EMBL" id="ML995486">
    <property type="protein sequence ID" value="KAF2141553.1"/>
    <property type="molecule type" value="Genomic_DNA"/>
</dbReference>
<reference evidence="2" key="1">
    <citation type="journal article" date="2020" name="Stud. Mycol.">
        <title>101 Dothideomycetes genomes: a test case for predicting lifestyles and emergence of pathogens.</title>
        <authorList>
            <person name="Haridas S."/>
            <person name="Albert R."/>
            <person name="Binder M."/>
            <person name="Bloem J."/>
            <person name="Labutti K."/>
            <person name="Salamov A."/>
            <person name="Andreopoulos B."/>
            <person name="Baker S."/>
            <person name="Barry K."/>
            <person name="Bills G."/>
            <person name="Bluhm B."/>
            <person name="Cannon C."/>
            <person name="Castanera R."/>
            <person name="Culley D."/>
            <person name="Daum C."/>
            <person name="Ezra D."/>
            <person name="Gonzalez J."/>
            <person name="Henrissat B."/>
            <person name="Kuo A."/>
            <person name="Liang C."/>
            <person name="Lipzen A."/>
            <person name="Lutzoni F."/>
            <person name="Magnuson J."/>
            <person name="Mondo S."/>
            <person name="Nolan M."/>
            <person name="Ohm R."/>
            <person name="Pangilinan J."/>
            <person name="Park H.-J."/>
            <person name="Ramirez L."/>
            <person name="Alfaro M."/>
            <person name="Sun H."/>
            <person name="Tritt A."/>
            <person name="Yoshinaga Y."/>
            <person name="Zwiers L.-H."/>
            <person name="Turgeon B."/>
            <person name="Goodwin S."/>
            <person name="Spatafora J."/>
            <person name="Crous P."/>
            <person name="Grigoriev I."/>
        </authorList>
    </citation>
    <scope>NUCLEOTIDE SEQUENCE</scope>
    <source>
        <strain evidence="2">CBS 121167</strain>
    </source>
</reference>
<keyword evidence="3" id="KW-1185">Reference proteome</keyword>
<feature type="compositionally biased region" description="Polar residues" evidence="1">
    <location>
        <begin position="1"/>
        <end position="22"/>
    </location>
</feature>
<dbReference type="Proteomes" id="UP000799438">
    <property type="component" value="Unassembled WGS sequence"/>
</dbReference>
<evidence type="ECO:0000256" key="1">
    <source>
        <dbReference type="SAM" id="MobiDB-lite"/>
    </source>
</evidence>